<accession>A0A0C9X3E3</accession>
<organism evidence="2 3">
    <name type="scientific">Laccaria amethystina LaAM-08-1</name>
    <dbReference type="NCBI Taxonomy" id="1095629"/>
    <lineage>
        <taxon>Eukaryota</taxon>
        <taxon>Fungi</taxon>
        <taxon>Dikarya</taxon>
        <taxon>Basidiomycota</taxon>
        <taxon>Agaricomycotina</taxon>
        <taxon>Agaricomycetes</taxon>
        <taxon>Agaricomycetidae</taxon>
        <taxon>Agaricales</taxon>
        <taxon>Agaricineae</taxon>
        <taxon>Hydnangiaceae</taxon>
        <taxon>Laccaria</taxon>
    </lineage>
</organism>
<name>A0A0C9X3E3_9AGAR</name>
<dbReference type="AlphaFoldDB" id="A0A0C9X3E3"/>
<proteinExistence type="predicted"/>
<reference evidence="3" key="2">
    <citation type="submission" date="2015-01" db="EMBL/GenBank/DDBJ databases">
        <title>Evolutionary Origins and Diversification of the Mycorrhizal Mutualists.</title>
        <authorList>
            <consortium name="DOE Joint Genome Institute"/>
            <consortium name="Mycorrhizal Genomics Consortium"/>
            <person name="Kohler A."/>
            <person name="Kuo A."/>
            <person name="Nagy L.G."/>
            <person name="Floudas D."/>
            <person name="Copeland A."/>
            <person name="Barry K.W."/>
            <person name="Cichocki N."/>
            <person name="Veneault-Fourrey C."/>
            <person name="LaButti K."/>
            <person name="Lindquist E.A."/>
            <person name="Lipzen A."/>
            <person name="Lundell T."/>
            <person name="Morin E."/>
            <person name="Murat C."/>
            <person name="Riley R."/>
            <person name="Ohm R."/>
            <person name="Sun H."/>
            <person name="Tunlid A."/>
            <person name="Henrissat B."/>
            <person name="Grigoriev I.V."/>
            <person name="Hibbett D.S."/>
            <person name="Martin F."/>
        </authorList>
    </citation>
    <scope>NUCLEOTIDE SEQUENCE [LARGE SCALE GENOMIC DNA]</scope>
    <source>
        <strain evidence="3">LaAM-08-1</strain>
    </source>
</reference>
<dbReference type="HOGENOM" id="CLU_2277937_0_0_1"/>
<gene>
    <name evidence="2" type="ORF">K443DRAFT_13770</name>
</gene>
<sequence length="102" mass="11694">MDTDDLPLHPHSQTTTSPTHERQPPTYMMTTPPLTNDDCHTPPSPLTDNDNPAPMDNDPTHPQMTRPPTYRKRQPPTRGRYPSQREDDHPRHDATIIILLNL</sequence>
<reference evidence="2 3" key="1">
    <citation type="submission" date="2014-04" db="EMBL/GenBank/DDBJ databases">
        <authorList>
            <consortium name="DOE Joint Genome Institute"/>
            <person name="Kuo A."/>
            <person name="Kohler A."/>
            <person name="Nagy L.G."/>
            <person name="Floudas D."/>
            <person name="Copeland A."/>
            <person name="Barry K.W."/>
            <person name="Cichocki N."/>
            <person name="Veneault-Fourrey C."/>
            <person name="LaButti K."/>
            <person name="Lindquist E.A."/>
            <person name="Lipzen A."/>
            <person name="Lundell T."/>
            <person name="Morin E."/>
            <person name="Murat C."/>
            <person name="Sun H."/>
            <person name="Tunlid A."/>
            <person name="Henrissat B."/>
            <person name="Grigoriev I.V."/>
            <person name="Hibbett D.S."/>
            <person name="Martin F."/>
            <person name="Nordberg H.P."/>
            <person name="Cantor M.N."/>
            <person name="Hua S.X."/>
        </authorList>
    </citation>
    <scope>NUCLEOTIDE SEQUENCE [LARGE SCALE GENOMIC DNA]</scope>
    <source>
        <strain evidence="2 3">LaAM-08-1</strain>
    </source>
</reference>
<dbReference type="Proteomes" id="UP000054477">
    <property type="component" value="Unassembled WGS sequence"/>
</dbReference>
<dbReference type="EMBL" id="KN838927">
    <property type="protein sequence ID" value="KIJ92196.1"/>
    <property type="molecule type" value="Genomic_DNA"/>
</dbReference>
<evidence type="ECO:0000313" key="2">
    <source>
        <dbReference type="EMBL" id="KIJ92196.1"/>
    </source>
</evidence>
<evidence type="ECO:0000313" key="3">
    <source>
        <dbReference type="Proteomes" id="UP000054477"/>
    </source>
</evidence>
<evidence type="ECO:0000256" key="1">
    <source>
        <dbReference type="SAM" id="MobiDB-lite"/>
    </source>
</evidence>
<protein>
    <submittedName>
        <fullName evidence="2">Unplaced genomic scaffold K443scaffold_392, whole genome shotgun sequence</fullName>
    </submittedName>
</protein>
<feature type="compositionally biased region" description="Low complexity" evidence="1">
    <location>
        <begin position="48"/>
        <end position="57"/>
    </location>
</feature>
<feature type="region of interest" description="Disordered" evidence="1">
    <location>
        <begin position="1"/>
        <end position="94"/>
    </location>
</feature>
<keyword evidence="3" id="KW-1185">Reference proteome</keyword>
<feature type="compositionally biased region" description="Low complexity" evidence="1">
    <location>
        <begin position="9"/>
        <end position="35"/>
    </location>
</feature>
<feature type="compositionally biased region" description="Basic and acidic residues" evidence="1">
    <location>
        <begin position="83"/>
        <end position="94"/>
    </location>
</feature>